<dbReference type="PRINTS" id="PR01270">
    <property type="entry name" value="HDASUPER"/>
</dbReference>
<evidence type="ECO:0000313" key="9">
    <source>
        <dbReference type="Proteomes" id="UP000087171"/>
    </source>
</evidence>
<keyword evidence="5" id="KW-0378">Hydrolase</keyword>
<dbReference type="GO" id="GO:0046872">
    <property type="term" value="F:metal ion binding"/>
    <property type="evidence" value="ECO:0007669"/>
    <property type="project" value="UniProtKB-KW"/>
</dbReference>
<evidence type="ECO:0000256" key="7">
    <source>
        <dbReference type="ARBA" id="ARBA00022853"/>
    </source>
</evidence>
<evidence type="ECO:0000256" key="5">
    <source>
        <dbReference type="ARBA" id="ARBA00022801"/>
    </source>
</evidence>
<comment type="cofactor">
    <cofactor evidence="1">
        <name>Zn(2+)</name>
        <dbReference type="ChEBI" id="CHEBI:29105"/>
    </cofactor>
</comment>
<accession>A0A1S2XG20</accession>
<dbReference type="InterPro" id="IPR037138">
    <property type="entry name" value="His_deacetylse_dom_sf"/>
</dbReference>
<dbReference type="GO" id="GO:0016787">
    <property type="term" value="F:hydrolase activity"/>
    <property type="evidence" value="ECO:0007669"/>
    <property type="project" value="UniProtKB-KW"/>
</dbReference>
<keyword evidence="6" id="KW-0862">Zinc</keyword>
<dbReference type="GO" id="GO:0040029">
    <property type="term" value="P:epigenetic regulation of gene expression"/>
    <property type="evidence" value="ECO:0007669"/>
    <property type="project" value="TreeGrafter"/>
</dbReference>
<organism evidence="9 10">
    <name type="scientific">Cicer arietinum</name>
    <name type="common">Chickpea</name>
    <name type="synonym">Garbanzo</name>
    <dbReference type="NCBI Taxonomy" id="3827"/>
    <lineage>
        <taxon>Eukaryota</taxon>
        <taxon>Viridiplantae</taxon>
        <taxon>Streptophyta</taxon>
        <taxon>Embryophyta</taxon>
        <taxon>Tracheophyta</taxon>
        <taxon>Spermatophyta</taxon>
        <taxon>Magnoliopsida</taxon>
        <taxon>eudicotyledons</taxon>
        <taxon>Gunneridae</taxon>
        <taxon>Pentapetalae</taxon>
        <taxon>rosids</taxon>
        <taxon>fabids</taxon>
        <taxon>Fabales</taxon>
        <taxon>Fabaceae</taxon>
        <taxon>Papilionoideae</taxon>
        <taxon>50 kb inversion clade</taxon>
        <taxon>NPAAA clade</taxon>
        <taxon>Hologalegina</taxon>
        <taxon>IRL clade</taxon>
        <taxon>Cicereae</taxon>
        <taxon>Cicer</taxon>
    </lineage>
</organism>
<comment type="similarity">
    <text evidence="2">Belongs to the histone deacetylase family.</text>
</comment>
<evidence type="ECO:0000259" key="8">
    <source>
        <dbReference type="Pfam" id="PF00850"/>
    </source>
</evidence>
<dbReference type="eggNOG" id="KOG1343">
    <property type="taxonomic scope" value="Eukaryota"/>
</dbReference>
<dbReference type="SUPFAM" id="SSF52768">
    <property type="entry name" value="Arginase/deacetylase"/>
    <property type="match status" value="1"/>
</dbReference>
<name>A0A1S2XG20_CICAR</name>
<dbReference type="GeneID" id="101493250"/>
<dbReference type="STRING" id="3827.A0A1S2XG20"/>
<reference evidence="10" key="2">
    <citation type="submission" date="2025-08" db="UniProtKB">
        <authorList>
            <consortium name="RefSeq"/>
        </authorList>
    </citation>
    <scope>IDENTIFICATION</scope>
    <source>
        <tissue evidence="10">Etiolated seedlings</tissue>
    </source>
</reference>
<evidence type="ECO:0000313" key="10">
    <source>
        <dbReference type="RefSeq" id="XP_004487453.1"/>
    </source>
</evidence>
<dbReference type="CDD" id="cd09996">
    <property type="entry name" value="HDAC_classII_1"/>
    <property type="match status" value="1"/>
</dbReference>
<keyword evidence="7" id="KW-0156">Chromatin regulator</keyword>
<evidence type="ECO:0000256" key="2">
    <source>
        <dbReference type="ARBA" id="ARBA00005947"/>
    </source>
</evidence>
<keyword evidence="4" id="KW-0479">Metal-binding</keyword>
<keyword evidence="9" id="KW-1185">Reference proteome</keyword>
<dbReference type="Gene3D" id="3.40.800.20">
    <property type="entry name" value="Histone deacetylase domain"/>
    <property type="match status" value="1"/>
</dbReference>
<dbReference type="InterPro" id="IPR023801">
    <property type="entry name" value="His_deacetylse_dom"/>
</dbReference>
<dbReference type="InterPro" id="IPR023696">
    <property type="entry name" value="Ureohydrolase_dom_sf"/>
</dbReference>
<dbReference type="InterPro" id="IPR000286">
    <property type="entry name" value="HDACs"/>
</dbReference>
<dbReference type="PANTHER" id="PTHR10625">
    <property type="entry name" value="HISTONE DEACETYLASE HDAC1-RELATED"/>
    <property type="match status" value="1"/>
</dbReference>
<evidence type="ECO:0000256" key="3">
    <source>
        <dbReference type="ARBA" id="ARBA00022491"/>
    </source>
</evidence>
<feature type="domain" description="Histone deacetylase" evidence="8">
    <location>
        <begin position="49"/>
        <end position="341"/>
    </location>
</feature>
<dbReference type="PaxDb" id="3827-XP_004487453.1"/>
<dbReference type="RefSeq" id="XP_004487453.1">
    <property type="nucleotide sequence ID" value="XM_004487396.3"/>
</dbReference>
<dbReference type="AlphaFoldDB" id="A0A1S2XG20"/>
<dbReference type="OrthoDB" id="424012at2759"/>
<evidence type="ECO:0000256" key="6">
    <source>
        <dbReference type="ARBA" id="ARBA00022833"/>
    </source>
</evidence>
<evidence type="ECO:0000256" key="4">
    <source>
        <dbReference type="ARBA" id="ARBA00022723"/>
    </source>
</evidence>
<evidence type="ECO:0000256" key="1">
    <source>
        <dbReference type="ARBA" id="ARBA00001947"/>
    </source>
</evidence>
<dbReference type="Proteomes" id="UP000087171">
    <property type="component" value="Chromosome Ca1"/>
</dbReference>
<gene>
    <name evidence="10" type="primary">LOC101493250</name>
</gene>
<proteinExistence type="inferred from homology"/>
<sequence length="385" mass="42070">MATDTNASESSTVNRIDVFWHEGMLNHDTGNGVFDTGIDPGFLDVLEKHPENSDRVRNMVSILKKGPISPYVSWNLGRHALISELLSFHTPEYINELVEADKEGGKTLCTGTFLNPGSWDAALLAAGTTLSSMKHLLDGHGKVAYALVRPPGHHAQPSQADGYCFLNNAGLAVQLALDSGCKKVAVIDIDVHYGNGTAEGFYSSNKVFTISLHMNHGSWGPSHPQSGSIDELGDGEGYGYNLNIPLPNGTGDKGYMYAFNELVVPSIHKFEPDMIVLVIGQDSSAFDPNGRQCLTMEGYREIGRIVHSLAKKHSDGRVLIVQEGGYHVTYSAYCLHAVLEGVLNLPLHLLQDPVAYYPEDDTFPVKVIDAIKNYVKDKMPFWKTA</sequence>
<dbReference type="GO" id="GO:0004407">
    <property type="term" value="F:histone deacetylase activity"/>
    <property type="evidence" value="ECO:0007669"/>
    <property type="project" value="TreeGrafter"/>
</dbReference>
<dbReference type="Pfam" id="PF00850">
    <property type="entry name" value="Hist_deacetyl"/>
    <property type="match status" value="1"/>
</dbReference>
<dbReference type="KEGG" id="cam:101493250"/>
<dbReference type="PANTHER" id="PTHR10625:SF17">
    <property type="entry name" value="HISTONE DEACETYLASE 8"/>
    <property type="match status" value="1"/>
</dbReference>
<protein>
    <submittedName>
        <fullName evidence="10">Histone deacetylase 8</fullName>
    </submittedName>
</protein>
<reference evidence="9" key="1">
    <citation type="journal article" date="2013" name="Nat. Biotechnol.">
        <title>Draft genome sequence of chickpea (Cicer arietinum) provides a resource for trait improvement.</title>
        <authorList>
            <person name="Varshney R.K."/>
            <person name="Song C."/>
            <person name="Saxena R.K."/>
            <person name="Azam S."/>
            <person name="Yu S."/>
            <person name="Sharpe A.G."/>
            <person name="Cannon S."/>
            <person name="Baek J."/>
            <person name="Rosen B.D."/>
            <person name="Tar'an B."/>
            <person name="Millan T."/>
            <person name="Zhang X."/>
            <person name="Ramsay L.D."/>
            <person name="Iwata A."/>
            <person name="Wang Y."/>
            <person name="Nelson W."/>
            <person name="Farmer A.D."/>
            <person name="Gaur P.M."/>
            <person name="Soderlund C."/>
            <person name="Penmetsa R.V."/>
            <person name="Xu C."/>
            <person name="Bharti A.K."/>
            <person name="He W."/>
            <person name="Winter P."/>
            <person name="Zhao S."/>
            <person name="Hane J.K."/>
            <person name="Carrasquilla-Garcia N."/>
            <person name="Condie J.A."/>
            <person name="Upadhyaya H.D."/>
            <person name="Luo M.C."/>
            <person name="Thudi M."/>
            <person name="Gowda C.L."/>
            <person name="Singh N.P."/>
            <person name="Lichtenzveig J."/>
            <person name="Gali K.K."/>
            <person name="Rubio J."/>
            <person name="Nadarajan N."/>
            <person name="Dolezel J."/>
            <person name="Bansal K.C."/>
            <person name="Xu X."/>
            <person name="Edwards D."/>
            <person name="Zhang G."/>
            <person name="Kahl G."/>
            <person name="Gil J."/>
            <person name="Singh K.B."/>
            <person name="Datta S.K."/>
            <person name="Jackson S.A."/>
            <person name="Wang J."/>
            <person name="Cook D.R."/>
        </authorList>
    </citation>
    <scope>NUCLEOTIDE SEQUENCE [LARGE SCALE GENOMIC DNA]</scope>
    <source>
        <strain evidence="9">cv. CDC Frontier</strain>
    </source>
</reference>
<keyword evidence="3" id="KW-0678">Repressor</keyword>